<dbReference type="SUPFAM" id="SSF47473">
    <property type="entry name" value="EF-hand"/>
    <property type="match status" value="1"/>
</dbReference>
<dbReference type="FunFam" id="1.20.120.350:FF:000098">
    <property type="entry name" value="Calcium channel subunit Cch1"/>
    <property type="match status" value="1"/>
</dbReference>
<feature type="transmembrane region" description="Helical" evidence="20">
    <location>
        <begin position="1721"/>
        <end position="1740"/>
    </location>
</feature>
<keyword evidence="2" id="KW-0813">Transport</keyword>
<feature type="transmembrane region" description="Helical" evidence="20">
    <location>
        <begin position="1500"/>
        <end position="1521"/>
    </location>
</feature>
<feature type="transmembrane region" description="Helical" evidence="20">
    <location>
        <begin position="537"/>
        <end position="560"/>
    </location>
</feature>
<evidence type="ECO:0000256" key="7">
    <source>
        <dbReference type="ARBA" id="ARBA00022692"/>
    </source>
</evidence>
<feature type="compositionally biased region" description="Basic and acidic residues" evidence="19">
    <location>
        <begin position="98"/>
        <end position="113"/>
    </location>
</feature>
<feature type="transmembrane region" description="Helical" evidence="20">
    <location>
        <begin position="330"/>
        <end position="348"/>
    </location>
</feature>
<dbReference type="InterPro" id="IPR005821">
    <property type="entry name" value="Ion_trans_dom"/>
</dbReference>
<feature type="transmembrane region" description="Helical" evidence="20">
    <location>
        <begin position="1420"/>
        <end position="1441"/>
    </location>
</feature>
<feature type="transmembrane region" description="Helical" evidence="20">
    <location>
        <begin position="774"/>
        <end position="796"/>
    </location>
</feature>
<evidence type="ECO:0000256" key="18">
    <source>
        <dbReference type="RuleBase" id="RU003808"/>
    </source>
</evidence>
<feature type="transmembrane region" description="Helical" evidence="20">
    <location>
        <begin position="1564"/>
        <end position="1583"/>
    </location>
</feature>
<dbReference type="Proteomes" id="UP000184356">
    <property type="component" value="Unassembled WGS sequence"/>
</dbReference>
<feature type="transmembrane region" description="Helical" evidence="20">
    <location>
        <begin position="1299"/>
        <end position="1323"/>
    </location>
</feature>
<evidence type="ECO:0000313" key="23">
    <source>
        <dbReference type="Proteomes" id="UP000184356"/>
    </source>
</evidence>
<evidence type="ECO:0000256" key="8">
    <source>
        <dbReference type="ARBA" id="ARBA00022837"/>
    </source>
</evidence>
<keyword evidence="8 17" id="KW-0106">Calcium</keyword>
<dbReference type="PROSITE" id="PS50222">
    <property type="entry name" value="EF_HAND_2"/>
    <property type="match status" value="1"/>
</dbReference>
<comment type="subcellular location">
    <subcellularLocation>
        <location evidence="1">Cell membrane</location>
        <topology evidence="1">Multi-pass membrane protein</topology>
    </subcellularLocation>
    <subcellularLocation>
        <location evidence="18">Membrane</location>
        <topology evidence="18">Multi-pass membrane protein</topology>
    </subcellularLocation>
</comment>
<dbReference type="GO" id="GO:0008331">
    <property type="term" value="F:high voltage-gated calcium channel activity"/>
    <property type="evidence" value="ECO:0007669"/>
    <property type="project" value="TreeGrafter"/>
</dbReference>
<keyword evidence="3" id="KW-1003">Cell membrane</keyword>
<feature type="compositionally biased region" description="Low complexity" evidence="19">
    <location>
        <begin position="2010"/>
        <end position="2027"/>
    </location>
</feature>
<feature type="domain" description="EF-hand" evidence="21">
    <location>
        <begin position="1759"/>
        <end position="1794"/>
    </location>
</feature>
<evidence type="ECO:0000256" key="6">
    <source>
        <dbReference type="ARBA" id="ARBA00022673"/>
    </source>
</evidence>
<proteinExistence type="inferred from homology"/>
<dbReference type="InterPro" id="IPR027359">
    <property type="entry name" value="Volt_channel_dom_sf"/>
</dbReference>
<keyword evidence="13" id="KW-0325">Glycoprotein</keyword>
<evidence type="ECO:0000256" key="10">
    <source>
        <dbReference type="ARBA" id="ARBA00022989"/>
    </source>
</evidence>
<name>A0A1L9TVT0_9EURO</name>
<gene>
    <name evidence="22" type="ORF">ASPSYDRAFT_240240</name>
</gene>
<dbReference type="InterPro" id="IPR002048">
    <property type="entry name" value="EF_hand_dom"/>
</dbReference>
<dbReference type="PANTHER" id="PTHR45628:SF7">
    <property type="entry name" value="VOLTAGE-DEPENDENT CALCIUM CHANNEL TYPE A SUBUNIT ALPHA-1"/>
    <property type="match status" value="1"/>
</dbReference>
<dbReference type="PRINTS" id="PR00167">
    <property type="entry name" value="CACHANNEL"/>
</dbReference>
<feature type="transmembrane region" description="Helical" evidence="20">
    <location>
        <begin position="369"/>
        <end position="393"/>
    </location>
</feature>
<keyword evidence="12 20" id="KW-0472">Membrane</keyword>
<evidence type="ECO:0000256" key="19">
    <source>
        <dbReference type="SAM" id="MobiDB-lite"/>
    </source>
</evidence>
<dbReference type="GO" id="GO:0098703">
    <property type="term" value="P:calcium ion import across plasma membrane"/>
    <property type="evidence" value="ECO:0007669"/>
    <property type="project" value="TreeGrafter"/>
</dbReference>
<feature type="transmembrane region" description="Helical" evidence="20">
    <location>
        <begin position="507"/>
        <end position="531"/>
    </location>
</feature>
<keyword evidence="6 18" id="KW-0107">Calcium channel</keyword>
<dbReference type="GO" id="GO:0005509">
    <property type="term" value="F:calcium ion binding"/>
    <property type="evidence" value="ECO:0007669"/>
    <property type="project" value="InterPro"/>
</dbReference>
<evidence type="ECO:0000256" key="20">
    <source>
        <dbReference type="SAM" id="Phobius"/>
    </source>
</evidence>
<dbReference type="OrthoDB" id="416585at2759"/>
<dbReference type="GO" id="GO:0005891">
    <property type="term" value="C:voltage-gated calcium channel complex"/>
    <property type="evidence" value="ECO:0007669"/>
    <property type="project" value="InterPro"/>
</dbReference>
<sequence>MASNSHDRGFNDENDFTHHSIPLQDLSDHQERTGRLGSRLFSGRSLTERGRTYERLTEDSPVEHGSHATHSRSIEDANQFSPSEIGAFAIATSGFGHPQEDSVHFGGHSRDSLGLDGDDEHSQTFGANEAEHPRPSESYGDTAPLTSPANMQHFSGASVTPSASGSRDRSNTPSVRFENDHMGPRLGDDLHDIEAGYSGRRRGESVSRDGGRSLSPSVSGSALQRASSMMKTVSQRVVNLSNEPEVVEQSLSRESHKSSRMEAPPALPSLPDYAHDAPSTASLTEGISREKSTNKAWRGLSNPLRGKALGILGPNNAIRTWLCDILVHPFTEPFVLVVIVIQTILLTIESAKPKPDMESTWGSRGVMDYLYFVIFIIYTIELVAKILVSGFFFNPVEFSTIDRSKGLGNALLEKGKNLITPQRQFSTRKASVQPEPQQASILRTFTGGLNQMEQQLADDPLQKRRIRLAHRAFLRHSFNRLDFVAVVAYWVSFALALGGAENEHRLYVFRMLSCLRILRLLALTSGTSIILRSLKKAAPLLVHVAFLIGFFWLLFAIVGIQSFKSSFRRTCVWDGSPYNQDNFAMNDPDDRVQFCGGYMALNGSLMPWITSDGVPSFGNPKGYICPKGSQCVEAGNPYRGTMSFDNIANSLELVFVIMSSNTFTDLLYYTTDSDYLVSALFFVCGFIILSLWLVNLLVAVITHSFQVIREESKRSAFASQKVEADNEEDESSRKPSALKRLYNWTYWLWIVIIIYDLVVQAMRNTDVDGPRENFINTNETVVTLVLLGEIILRFITDWRKFHLSRRNWFDLALAIITSVIQIPAIRHSGRPYQVLTLFQILRVYRVVLAFSVTRNLIMLVFRNASGLINLILFVFLMTFLASIFATQLFRGQIDDEADDEIKFDNIYNSFIGMYRILSSENWTGTLYPVVSYSQRYSTSWISATFLILWFILANFIILNMFIAVIQESFDVSEDEKRLHQVRAFLEQKQIHGASQGNLSLSKIFQLGRGSSRYRDPLDHGPAAVDMLMKDAVVREFLEEEMSSQNGHRDQSSLERSATVGEGLIEPPGVLSRAWETISRSIIRRKPNPFYTRLKIPRGYEELDPQKMAQEVVWAEKKRKQAQKDYLIEHPNYNTSLFLFKPDNPIRRTCQRIVGPGRGVQRVEGFEPYRPLWYAFSGFVYAAIVAMVILACITTPIYQWKYLGSGRNWFIWTDLGFAILFTIEAIIKVIADGFFWTPNAYLRSSWGFIDGIVLVTLWVSVGSSLRDEKTASRAIGAFKALRALRLLNFSDSAKNTFHSVIILGGWKVIAAASVSMSFLIPFAVYGVTLFRGQMVKCNDENFEGPLNGCFDEFKSSPFNWDVLAPRVASNPYYDFDNFGHSLFILFQIVSQEGWTDVQTSAMSVTKAGEQPQESAAPENGLFFIVFNLLGAVFVLTLFVSVFMRNYTEQTGVAFLTAEQRSWLELKKLLKQVSPSKRRSTEKTTTWRQWAYRVAYKKHGRWANCVTVILVLHLLLLILEYYQEDPTWDTVRDCLFFVFNFFYLGNVIVRLAGLGWHRFSRSSWDLYALLVVPATMITAILNFALRPREEQAVTVLSKLCLVAITLLLIPRNNQLDQLFKTAAASLTSIGNLLATWFVLFLVYAIAMNQAFGMTKFGKEVSGNTNFRDIPRALILLFRTSCGEGWNELMEDFAQMEPPFCADNSTDMSQNDCGSKPWARALFISWNIISMYIFVSLFVSLIFESFSYVYQRSSGLYVISREELRRFKQAWAEYDPDGTGYITKEQFPRLLRELTGKFEVRIYQGDFMVPRILDECRVDKRDSLLAHRRVFEGVDLDKLARIIRKIPVNTVRERRQRLNQLYEEVLVSADPVHGISFDSLLMILAHYNVISDSKSLRLEEFLRRRAKLQRVEEAVRRNTVIDFFKTLTAAREFRRKVDHKRSARMTFVPQFNVPEIYVDDESQYNQQPHETPREAGPSGMEPSMLSPSSPGRGQAGPPQLPWIDTNVGDRLNSEASSPSEWSNISISLSPGRERAHTTSSYDPPATPGGGTSATSEHTRHNSAMTVSDVMQSFGDSAWGESIRRSFTQRRRSRDET</sequence>
<evidence type="ECO:0000313" key="22">
    <source>
        <dbReference type="EMBL" id="OJJ63515.1"/>
    </source>
</evidence>
<dbReference type="RefSeq" id="XP_040707321.1">
    <property type="nucleotide sequence ID" value="XM_040844129.1"/>
</dbReference>
<evidence type="ECO:0000256" key="9">
    <source>
        <dbReference type="ARBA" id="ARBA00022882"/>
    </source>
</evidence>
<feature type="region of interest" description="Disordered" evidence="19">
    <location>
        <begin position="1"/>
        <end position="73"/>
    </location>
</feature>
<dbReference type="Gene3D" id="1.10.238.10">
    <property type="entry name" value="EF-hand"/>
    <property type="match status" value="1"/>
</dbReference>
<dbReference type="FunFam" id="1.10.238.10:FF:000406">
    <property type="entry name" value="Calcium channel subunit Cch1"/>
    <property type="match status" value="1"/>
</dbReference>
<evidence type="ECO:0000256" key="15">
    <source>
        <dbReference type="ARBA" id="ARBA00061395"/>
    </source>
</evidence>
<feature type="transmembrane region" description="Helical" evidence="20">
    <location>
        <begin position="1208"/>
        <end position="1230"/>
    </location>
</feature>
<dbReference type="VEuPathDB" id="FungiDB:ASPSYDRAFT_240240"/>
<evidence type="ECO:0000256" key="4">
    <source>
        <dbReference type="ARBA" id="ARBA00022553"/>
    </source>
</evidence>
<protein>
    <recommendedName>
        <fullName evidence="16">Calcium-channel protein CCH1</fullName>
    </recommendedName>
</protein>
<dbReference type="Pfam" id="PF00520">
    <property type="entry name" value="Ion_trans"/>
    <property type="match status" value="4"/>
</dbReference>
<feature type="region of interest" description="Disordered" evidence="19">
    <location>
        <begin position="94"/>
        <end position="290"/>
    </location>
</feature>
<organism evidence="22 23">
    <name type="scientific">Aspergillus sydowii CBS 593.65</name>
    <dbReference type="NCBI Taxonomy" id="1036612"/>
    <lineage>
        <taxon>Eukaryota</taxon>
        <taxon>Fungi</taxon>
        <taxon>Dikarya</taxon>
        <taxon>Ascomycota</taxon>
        <taxon>Pezizomycotina</taxon>
        <taxon>Eurotiomycetes</taxon>
        <taxon>Eurotiomycetidae</taxon>
        <taxon>Eurotiales</taxon>
        <taxon>Aspergillaceae</taxon>
        <taxon>Aspergillus</taxon>
        <taxon>Aspergillus subgen. Nidulantes</taxon>
    </lineage>
</organism>
<evidence type="ECO:0000256" key="14">
    <source>
        <dbReference type="ARBA" id="ARBA00023303"/>
    </source>
</evidence>
<dbReference type="Gene3D" id="1.10.287.70">
    <property type="match status" value="4"/>
</dbReference>
<feature type="compositionally biased region" description="Polar residues" evidence="19">
    <location>
        <begin position="144"/>
        <end position="165"/>
    </location>
</feature>
<feature type="transmembrane region" description="Helical" evidence="20">
    <location>
        <begin position="741"/>
        <end position="762"/>
    </location>
</feature>
<accession>A0A1L9TVT0</accession>
<feature type="compositionally biased region" description="Basic and acidic residues" evidence="19">
    <location>
        <begin position="251"/>
        <end position="260"/>
    </location>
</feature>
<keyword evidence="17" id="KW-0479">Metal-binding</keyword>
<feature type="transmembrane region" description="Helical" evidence="20">
    <location>
        <begin position="647"/>
        <end position="669"/>
    </location>
</feature>
<dbReference type="STRING" id="1036612.A0A1L9TVT0"/>
<dbReference type="InterPro" id="IPR011992">
    <property type="entry name" value="EF-hand-dom_pair"/>
</dbReference>
<keyword evidence="9 18" id="KW-0851">Voltage-gated channel</keyword>
<evidence type="ECO:0000259" key="21">
    <source>
        <dbReference type="PROSITE" id="PS50222"/>
    </source>
</evidence>
<feature type="compositionally biased region" description="Basic and acidic residues" evidence="19">
    <location>
        <begin position="177"/>
        <end position="194"/>
    </location>
</feature>
<keyword evidence="23" id="KW-1185">Reference proteome</keyword>
<feature type="transmembrane region" description="Helical" evidence="20">
    <location>
        <begin position="1619"/>
        <end position="1644"/>
    </location>
</feature>
<evidence type="ECO:0000256" key="12">
    <source>
        <dbReference type="ARBA" id="ARBA00023136"/>
    </source>
</evidence>
<reference evidence="23" key="1">
    <citation type="journal article" date="2017" name="Genome Biol.">
        <title>Comparative genomics reveals high biological diversity and specific adaptations in the industrially and medically important fungal genus Aspergillus.</title>
        <authorList>
            <person name="de Vries R.P."/>
            <person name="Riley R."/>
            <person name="Wiebenga A."/>
            <person name="Aguilar-Osorio G."/>
            <person name="Amillis S."/>
            <person name="Uchima C.A."/>
            <person name="Anderluh G."/>
            <person name="Asadollahi M."/>
            <person name="Askin M."/>
            <person name="Barry K."/>
            <person name="Battaglia E."/>
            <person name="Bayram O."/>
            <person name="Benocci T."/>
            <person name="Braus-Stromeyer S.A."/>
            <person name="Caldana C."/>
            <person name="Canovas D."/>
            <person name="Cerqueira G.C."/>
            <person name="Chen F."/>
            <person name="Chen W."/>
            <person name="Choi C."/>
            <person name="Clum A."/>
            <person name="Dos Santos R.A."/>
            <person name="Damasio A.R."/>
            <person name="Diallinas G."/>
            <person name="Emri T."/>
            <person name="Fekete E."/>
            <person name="Flipphi M."/>
            <person name="Freyberg S."/>
            <person name="Gallo A."/>
            <person name="Gournas C."/>
            <person name="Habgood R."/>
            <person name="Hainaut M."/>
            <person name="Harispe M.L."/>
            <person name="Henrissat B."/>
            <person name="Hilden K.S."/>
            <person name="Hope R."/>
            <person name="Hossain A."/>
            <person name="Karabika E."/>
            <person name="Karaffa L."/>
            <person name="Karanyi Z."/>
            <person name="Krasevec N."/>
            <person name="Kuo A."/>
            <person name="Kusch H."/>
            <person name="LaButti K."/>
            <person name="Lagendijk E.L."/>
            <person name="Lapidus A."/>
            <person name="Levasseur A."/>
            <person name="Lindquist E."/>
            <person name="Lipzen A."/>
            <person name="Logrieco A.F."/>
            <person name="MacCabe A."/>
            <person name="Maekelae M.R."/>
            <person name="Malavazi I."/>
            <person name="Melin P."/>
            <person name="Meyer V."/>
            <person name="Mielnichuk N."/>
            <person name="Miskei M."/>
            <person name="Molnar A.P."/>
            <person name="Mule G."/>
            <person name="Ngan C.Y."/>
            <person name="Orejas M."/>
            <person name="Orosz E."/>
            <person name="Ouedraogo J.P."/>
            <person name="Overkamp K.M."/>
            <person name="Park H.-S."/>
            <person name="Perrone G."/>
            <person name="Piumi F."/>
            <person name="Punt P.J."/>
            <person name="Ram A.F."/>
            <person name="Ramon A."/>
            <person name="Rauscher S."/>
            <person name="Record E."/>
            <person name="Riano-Pachon D.M."/>
            <person name="Robert V."/>
            <person name="Roehrig J."/>
            <person name="Ruller R."/>
            <person name="Salamov A."/>
            <person name="Salih N.S."/>
            <person name="Samson R.A."/>
            <person name="Sandor E."/>
            <person name="Sanguinetti M."/>
            <person name="Schuetze T."/>
            <person name="Sepcic K."/>
            <person name="Shelest E."/>
            <person name="Sherlock G."/>
            <person name="Sophianopoulou V."/>
            <person name="Squina F.M."/>
            <person name="Sun H."/>
            <person name="Susca A."/>
            <person name="Todd R.B."/>
            <person name="Tsang A."/>
            <person name="Unkles S.E."/>
            <person name="van de Wiele N."/>
            <person name="van Rossen-Uffink D."/>
            <person name="Oliveira J.V."/>
            <person name="Vesth T.C."/>
            <person name="Visser J."/>
            <person name="Yu J.-H."/>
            <person name="Zhou M."/>
            <person name="Andersen M.R."/>
            <person name="Archer D.B."/>
            <person name="Baker S.E."/>
            <person name="Benoit I."/>
            <person name="Brakhage A.A."/>
            <person name="Braus G.H."/>
            <person name="Fischer R."/>
            <person name="Frisvad J.C."/>
            <person name="Goldman G.H."/>
            <person name="Houbraken J."/>
            <person name="Oakley B."/>
            <person name="Pocsi I."/>
            <person name="Scazzocchio C."/>
            <person name="Seiboth B."/>
            <person name="vanKuyk P.A."/>
            <person name="Wortman J."/>
            <person name="Dyer P.S."/>
            <person name="Grigoriev I.V."/>
        </authorList>
    </citation>
    <scope>NUCLEOTIDE SEQUENCE [LARGE SCALE GENOMIC DNA]</scope>
    <source>
        <strain evidence="23">CBS 593.65</strain>
    </source>
</reference>
<dbReference type="SUPFAM" id="SSF81324">
    <property type="entry name" value="Voltage-gated potassium channels"/>
    <property type="match status" value="4"/>
</dbReference>
<evidence type="ECO:0000256" key="2">
    <source>
        <dbReference type="ARBA" id="ARBA00022448"/>
    </source>
</evidence>
<evidence type="ECO:0000256" key="17">
    <source>
        <dbReference type="PIRSR" id="PIRSR602077-1"/>
    </source>
</evidence>
<feature type="transmembrane region" description="Helical" evidence="20">
    <location>
        <begin position="940"/>
        <end position="965"/>
    </location>
</feature>
<dbReference type="InterPro" id="IPR050599">
    <property type="entry name" value="VDCC_alpha-1_subunit"/>
</dbReference>
<feature type="transmembrane region" description="Helical" evidence="20">
    <location>
        <begin position="1171"/>
        <end position="1196"/>
    </location>
</feature>
<dbReference type="Gene3D" id="1.20.120.350">
    <property type="entry name" value="Voltage-gated potassium channels. Chain C"/>
    <property type="match status" value="5"/>
</dbReference>
<dbReference type="FunFam" id="1.10.287.70:FF:000118">
    <property type="entry name" value="Calcium channel subunit Cch1"/>
    <property type="match status" value="1"/>
</dbReference>
<keyword evidence="14" id="KW-0407">Ion channel</keyword>
<feature type="transmembrane region" description="Helical" evidence="20">
    <location>
        <begin position="1533"/>
        <end position="1552"/>
    </location>
</feature>
<feature type="compositionally biased region" description="Basic and acidic residues" evidence="19">
    <location>
        <begin position="46"/>
        <end position="66"/>
    </location>
</feature>
<feature type="binding site" evidence="17">
    <location>
        <position position="1391"/>
    </location>
    <ligand>
        <name>Ca(2+)</name>
        <dbReference type="ChEBI" id="CHEBI:29108"/>
    </ligand>
</feature>
<dbReference type="SMART" id="SM00054">
    <property type="entry name" value="EFh"/>
    <property type="match status" value="1"/>
</dbReference>
<dbReference type="FunFam" id="1.20.120.350:FF:000079">
    <property type="entry name" value="Calcium channel subunit Cch1"/>
    <property type="match status" value="1"/>
</dbReference>
<keyword evidence="10 20" id="KW-1133">Transmembrane helix</keyword>
<keyword evidence="5 18" id="KW-0109">Calcium transport</keyword>
<feature type="region of interest" description="Disordered" evidence="19">
    <location>
        <begin position="1960"/>
        <end position="2093"/>
    </location>
</feature>
<evidence type="ECO:0000256" key="5">
    <source>
        <dbReference type="ARBA" id="ARBA00022568"/>
    </source>
</evidence>
<dbReference type="EMBL" id="KV878582">
    <property type="protein sequence ID" value="OJJ63515.1"/>
    <property type="molecule type" value="Genomic_DNA"/>
</dbReference>
<keyword evidence="7 20" id="KW-0812">Transmembrane</keyword>
<dbReference type="PANTHER" id="PTHR45628">
    <property type="entry name" value="VOLTAGE-DEPENDENT CALCIUM CHANNEL TYPE A SUBUNIT ALPHA-1"/>
    <property type="match status" value="1"/>
</dbReference>
<feature type="transmembrane region" description="Helical" evidence="20">
    <location>
        <begin position="483"/>
        <end position="500"/>
    </location>
</feature>
<feature type="transmembrane region" description="Helical" evidence="20">
    <location>
        <begin position="1239"/>
        <end position="1258"/>
    </location>
</feature>
<evidence type="ECO:0000256" key="11">
    <source>
        <dbReference type="ARBA" id="ARBA00023065"/>
    </source>
</evidence>
<feature type="transmembrane region" description="Helical" evidence="20">
    <location>
        <begin position="832"/>
        <end position="852"/>
    </location>
</feature>
<dbReference type="FunFam" id="1.10.287.70:FF:000093">
    <property type="entry name" value="Calcium channel subunit Cch1"/>
    <property type="match status" value="1"/>
</dbReference>
<dbReference type="InterPro" id="IPR002077">
    <property type="entry name" value="VDCCAlpha1"/>
</dbReference>
<evidence type="ECO:0000256" key="13">
    <source>
        <dbReference type="ARBA" id="ARBA00023180"/>
    </source>
</evidence>
<feature type="transmembrane region" description="Helical" evidence="20">
    <location>
        <begin position="675"/>
        <end position="705"/>
    </location>
</feature>
<feature type="compositionally biased region" description="Basic and acidic residues" evidence="19">
    <location>
        <begin position="1"/>
        <end position="18"/>
    </location>
</feature>
<feature type="compositionally biased region" description="Polar residues" evidence="19">
    <location>
        <begin position="214"/>
        <end position="242"/>
    </location>
</feature>
<feature type="transmembrane region" description="Helical" evidence="20">
    <location>
        <begin position="808"/>
        <end position="826"/>
    </location>
</feature>
<evidence type="ECO:0000256" key="1">
    <source>
        <dbReference type="ARBA" id="ARBA00004651"/>
    </source>
</evidence>
<feature type="compositionally biased region" description="Polar residues" evidence="19">
    <location>
        <begin position="2058"/>
        <end position="2071"/>
    </location>
</feature>
<feature type="compositionally biased region" description="Basic and acidic residues" evidence="19">
    <location>
        <begin position="201"/>
        <end position="211"/>
    </location>
</feature>
<feature type="transmembrane region" description="Helical" evidence="20">
    <location>
        <begin position="1589"/>
        <end position="1607"/>
    </location>
</feature>
<evidence type="ECO:0000256" key="16">
    <source>
        <dbReference type="ARBA" id="ARBA00067459"/>
    </source>
</evidence>
<keyword evidence="4" id="KW-0597">Phosphoprotein</keyword>
<keyword evidence="11" id="KW-0406">Ion transport</keyword>
<feature type="transmembrane region" description="Helical" evidence="20">
    <location>
        <begin position="864"/>
        <end position="885"/>
    </location>
</feature>
<feature type="compositionally biased region" description="Basic residues" evidence="19">
    <location>
        <begin position="2083"/>
        <end position="2093"/>
    </location>
</feature>
<comment type="similarity">
    <text evidence="15 18">Belongs to the calcium channel alpha-1 subunit (TC 1.A.1.11) family.</text>
</comment>
<dbReference type="GeneID" id="63760202"/>
<evidence type="ECO:0000256" key="3">
    <source>
        <dbReference type="ARBA" id="ARBA00022475"/>
    </source>
</evidence>